<dbReference type="Proteomes" id="UP000053144">
    <property type="component" value="Chromosome 8"/>
</dbReference>
<reference evidence="5" key="1">
    <citation type="journal article" date="2015" name="Proc. Natl. Acad. Sci. U.S.A.">
        <title>Genome sequencing of adzuki bean (Vigna angularis) provides insight into high starch and low fat accumulation and domestication.</title>
        <authorList>
            <person name="Yang K."/>
            <person name="Tian Z."/>
            <person name="Chen C."/>
            <person name="Luo L."/>
            <person name="Zhao B."/>
            <person name="Wang Z."/>
            <person name="Yu L."/>
            <person name="Li Y."/>
            <person name="Sun Y."/>
            <person name="Li W."/>
            <person name="Chen Y."/>
            <person name="Li Y."/>
            <person name="Zhang Y."/>
            <person name="Ai D."/>
            <person name="Zhao J."/>
            <person name="Shang C."/>
            <person name="Ma Y."/>
            <person name="Wu B."/>
            <person name="Wang M."/>
            <person name="Gao L."/>
            <person name="Sun D."/>
            <person name="Zhang P."/>
            <person name="Guo F."/>
            <person name="Wang W."/>
            <person name="Li Y."/>
            <person name="Wang J."/>
            <person name="Varshney R.K."/>
            <person name="Wang J."/>
            <person name="Ling H.Q."/>
            <person name="Wan P."/>
        </authorList>
    </citation>
    <scope>NUCLEOTIDE SEQUENCE</scope>
    <source>
        <strain evidence="5">cv. Jingnong 6</strain>
    </source>
</reference>
<sequence length="231" mass="25097">MAIPEDEAAASGAGSDQPQNPIPNGNPNQNPNANPYPNPNSNQNPNPNSPHTTKGSIGKSCKGCAYYSSVYKTKSKNPTCVGFSRTLQQVPPFLVGETELEAMKEGRSLANFKYACIGYSVYLDDKDSSADSQDKKAKLPFCLGLEVVLEEKPNPAVGHVSATHKTEDEHGTPKPGRYTPPNRTTEFFNRQVEVFSIHEFQRNAGLVVSGVAKDLNRAGNYVKDLLNDILN</sequence>
<dbReference type="PANTHER" id="PTHR34566:SF2">
    <property type="entry name" value="ALTERED INHERITANCE OF MITOCHONDRIA PROTEIN"/>
    <property type="match status" value="1"/>
</dbReference>
<evidence type="ECO:0000259" key="2">
    <source>
        <dbReference type="Pfam" id="PF26631"/>
    </source>
</evidence>
<dbReference type="PANTHER" id="PTHR34566">
    <property type="entry name" value="ALTERED INHERITANCE OF MITOCHONDRIA PROTEIN"/>
    <property type="match status" value="1"/>
</dbReference>
<dbReference type="STRING" id="3914.A0A0L9V7R0"/>
<gene>
    <name evidence="3" type="ORF">HKW66_Vig0138190</name>
    <name evidence="4" type="ORF">LR48_Vigan08g176900</name>
</gene>
<evidence type="ECO:0000313" key="5">
    <source>
        <dbReference type="Proteomes" id="UP000053144"/>
    </source>
</evidence>
<organism evidence="4 5">
    <name type="scientific">Phaseolus angularis</name>
    <name type="common">Azuki bean</name>
    <name type="synonym">Vigna angularis</name>
    <dbReference type="NCBI Taxonomy" id="3914"/>
    <lineage>
        <taxon>Eukaryota</taxon>
        <taxon>Viridiplantae</taxon>
        <taxon>Streptophyta</taxon>
        <taxon>Embryophyta</taxon>
        <taxon>Tracheophyta</taxon>
        <taxon>Spermatophyta</taxon>
        <taxon>Magnoliopsida</taxon>
        <taxon>eudicotyledons</taxon>
        <taxon>Gunneridae</taxon>
        <taxon>Pentapetalae</taxon>
        <taxon>rosids</taxon>
        <taxon>fabids</taxon>
        <taxon>Fabales</taxon>
        <taxon>Fabaceae</taxon>
        <taxon>Papilionoideae</taxon>
        <taxon>50 kb inversion clade</taxon>
        <taxon>NPAAA clade</taxon>
        <taxon>indigoferoid/millettioid clade</taxon>
        <taxon>Phaseoleae</taxon>
        <taxon>Vigna</taxon>
    </lineage>
</organism>
<accession>A0A0L9V7R0</accession>
<dbReference type="AlphaFoldDB" id="A0A0L9V7R0"/>
<feature type="region of interest" description="Disordered" evidence="1">
    <location>
        <begin position="162"/>
        <end position="182"/>
    </location>
</feature>
<feature type="compositionally biased region" description="Low complexity" evidence="1">
    <location>
        <begin position="17"/>
        <end position="50"/>
    </location>
</feature>
<name>A0A0L9V7R0_PHAAN</name>
<evidence type="ECO:0000256" key="1">
    <source>
        <dbReference type="SAM" id="MobiDB-lite"/>
    </source>
</evidence>
<feature type="domain" description="DUF8204" evidence="2">
    <location>
        <begin position="58"/>
        <end position="147"/>
    </location>
</feature>
<dbReference type="Proteomes" id="UP000743370">
    <property type="component" value="Unassembled WGS sequence"/>
</dbReference>
<reference evidence="3 6" key="3">
    <citation type="submission" date="2020-05" db="EMBL/GenBank/DDBJ databases">
        <title>Vigna angularis (adzuki bean) Var. LongXiaoDou No. 4 denovo assembly.</title>
        <authorList>
            <person name="Xiang H."/>
        </authorList>
    </citation>
    <scope>NUCLEOTIDE SEQUENCE [LARGE SCALE GENOMIC DNA]</scope>
    <source>
        <tissue evidence="3">Leaf</tissue>
    </source>
</reference>
<dbReference type="OMA" id="THAHNRE"/>
<evidence type="ECO:0000313" key="3">
    <source>
        <dbReference type="EMBL" id="KAG2397945.1"/>
    </source>
</evidence>
<protein>
    <recommendedName>
        <fullName evidence="2">DUF8204 domain-containing protein</fullName>
    </recommendedName>
</protein>
<dbReference type="EMBL" id="JABFOF010000005">
    <property type="protein sequence ID" value="KAG2397945.1"/>
    <property type="molecule type" value="Genomic_DNA"/>
</dbReference>
<reference evidence="4" key="2">
    <citation type="submission" date="2015-02" db="EMBL/GenBank/DDBJ databases">
        <authorList>
            <person name="Chooi Y.-H."/>
        </authorList>
    </citation>
    <scope>NUCLEOTIDE SEQUENCE</scope>
    <source>
        <tissue evidence="4">Seedling</tissue>
    </source>
</reference>
<proteinExistence type="predicted"/>
<dbReference type="Pfam" id="PF26631">
    <property type="entry name" value="DUF8204"/>
    <property type="match status" value="1"/>
</dbReference>
<dbReference type="Gramene" id="KOM50942">
    <property type="protein sequence ID" value="KOM50942"/>
    <property type="gene ID" value="LR48_Vigan08g176900"/>
</dbReference>
<evidence type="ECO:0000313" key="6">
    <source>
        <dbReference type="Proteomes" id="UP000743370"/>
    </source>
</evidence>
<dbReference type="InterPro" id="IPR058517">
    <property type="entry name" value="DUF8204"/>
</dbReference>
<dbReference type="EMBL" id="CM003378">
    <property type="protein sequence ID" value="KOM50942.1"/>
    <property type="molecule type" value="Genomic_DNA"/>
</dbReference>
<feature type="region of interest" description="Disordered" evidence="1">
    <location>
        <begin position="1"/>
        <end position="58"/>
    </location>
</feature>
<evidence type="ECO:0000313" key="4">
    <source>
        <dbReference type="EMBL" id="KOM50942.1"/>
    </source>
</evidence>